<protein>
    <submittedName>
        <fullName evidence="1">Uncharacterized protein</fullName>
    </submittedName>
</protein>
<name>A0A7Y9C7V9_9FLAO</name>
<dbReference type="Proteomes" id="UP000535020">
    <property type="component" value="Unassembled WGS sequence"/>
</dbReference>
<gene>
    <name evidence="1" type="ORF">HZF10_17785</name>
</gene>
<dbReference type="AlphaFoldDB" id="A0A7Y9C7V9"/>
<reference evidence="1 2" key="1">
    <citation type="submission" date="2020-07" db="EMBL/GenBank/DDBJ databases">
        <authorList>
            <person name="Sun Q."/>
        </authorList>
    </citation>
    <scope>NUCLEOTIDE SEQUENCE [LARGE SCALE GENOMIC DNA]</scope>
    <source>
        <strain evidence="1 2">MAH-1</strain>
    </source>
</reference>
<accession>A0A7Y9C7V9</accession>
<organism evidence="1 2">
    <name type="scientific">Flavobacterium agri</name>
    <dbReference type="NCBI Taxonomy" id="2743471"/>
    <lineage>
        <taxon>Bacteria</taxon>
        <taxon>Pseudomonadati</taxon>
        <taxon>Bacteroidota</taxon>
        <taxon>Flavobacteriia</taxon>
        <taxon>Flavobacteriales</taxon>
        <taxon>Flavobacteriaceae</taxon>
        <taxon>Flavobacterium</taxon>
    </lineage>
</organism>
<dbReference type="EMBL" id="JACBJI010000023">
    <property type="protein sequence ID" value="NYA72784.1"/>
    <property type="molecule type" value="Genomic_DNA"/>
</dbReference>
<evidence type="ECO:0000313" key="1">
    <source>
        <dbReference type="EMBL" id="NYA72784.1"/>
    </source>
</evidence>
<evidence type="ECO:0000313" key="2">
    <source>
        <dbReference type="Proteomes" id="UP000535020"/>
    </source>
</evidence>
<dbReference type="RefSeq" id="WP_176007592.1">
    <property type="nucleotide sequence ID" value="NZ_JABWMI010000049.1"/>
</dbReference>
<comment type="caution">
    <text evidence="1">The sequence shown here is derived from an EMBL/GenBank/DDBJ whole genome shotgun (WGS) entry which is preliminary data.</text>
</comment>
<sequence>MSDKQIVFDLYRFHLHLIESDQIVLFPNQYTKDELLENKNAILYGILENLYENVTDFPIIQFNKNDETLIFGVANKKKLQYYQNFQKHSINSEPFVYVIINTNPESQKVGVSRNVEAFTSESAAINVLLRVFNKYLKSYGLKISFEKIYDKKEFWSLLKQYSGKIKMLRFEIIKPNMSSISSSIKDYLKPLIEKTNSQTTKISLEADKGETLDKITPKNEQLNSLVEYTSEGGGNVVLRVNDQRKLIKSSDLSKTLVVPEASLKGSELPFGDWMAKFK</sequence>
<proteinExistence type="predicted"/>
<keyword evidence="2" id="KW-1185">Reference proteome</keyword>